<evidence type="ECO:0000256" key="2">
    <source>
        <dbReference type="PIRSR" id="PIRSR000137-2"/>
    </source>
</evidence>
<comment type="cofactor">
    <cofactor evidence="2">
        <name>FAD</name>
        <dbReference type="ChEBI" id="CHEBI:57692"/>
    </cofactor>
</comment>
<dbReference type="Pfam" id="PF00732">
    <property type="entry name" value="GMC_oxred_N"/>
    <property type="match status" value="1"/>
</dbReference>
<sequence length="475" mass="52749">MDITYPISDLGTYDFIIVGAGTVGSVIATRLSEIHNWNILLLEAGGEETDFSRIPNMMHYLQFSEMNWGYLTTPQKNGCFGMKERKCMALRGKCVGGTSAINDLMYLGASKTQINVKFGKRQSSGTVFLENARQRTNLRLITKALVTKIIINKKKKVAEGVLFVKGNFKYSVNARKEVIVCGGPYNSPQLLMLSGIGPKDHLEEVGIEVIEDLPVGENLLERPLFQGLTFRTNYTFAGGLKEAIPQYLEGLGPLTNPANMEAVGFIHTKDVPGGVPMFEYIFIPPNSINPVLNRVYNFDGDLTDNYLSNINRTTDMTFSLVLLHQKSKGRVTLKSKNPIDFPNIDVNLFGQPEDSDNLLKGIEFLLKLSKTKAFRNIDATLVDIPFCECFEKYSVPYWNCAIRHMAMTSNQPYGTVAMGRSKKNSVVDNSLKVHGIKKLRVVGAAIFPSTISGHPSTVAVMVAEKISDVIKDKYF</sequence>
<evidence type="ECO:0000256" key="1">
    <source>
        <dbReference type="ARBA" id="ARBA00010790"/>
    </source>
</evidence>
<dbReference type="InterPro" id="IPR012132">
    <property type="entry name" value="GMC_OxRdtase"/>
</dbReference>
<dbReference type="PROSITE" id="PS00623">
    <property type="entry name" value="GMC_OXRED_1"/>
    <property type="match status" value="1"/>
</dbReference>
<organism evidence="6 7">
    <name type="scientific">Asbolus verrucosus</name>
    <name type="common">Desert ironclad beetle</name>
    <dbReference type="NCBI Taxonomy" id="1661398"/>
    <lineage>
        <taxon>Eukaryota</taxon>
        <taxon>Metazoa</taxon>
        <taxon>Ecdysozoa</taxon>
        <taxon>Arthropoda</taxon>
        <taxon>Hexapoda</taxon>
        <taxon>Insecta</taxon>
        <taxon>Pterygota</taxon>
        <taxon>Neoptera</taxon>
        <taxon>Endopterygota</taxon>
        <taxon>Coleoptera</taxon>
        <taxon>Polyphaga</taxon>
        <taxon>Cucujiformia</taxon>
        <taxon>Tenebrionidae</taxon>
        <taxon>Pimeliinae</taxon>
        <taxon>Asbolus</taxon>
    </lineage>
</organism>
<evidence type="ECO:0000313" key="7">
    <source>
        <dbReference type="Proteomes" id="UP000292052"/>
    </source>
</evidence>
<dbReference type="AlphaFoldDB" id="A0A482VQ38"/>
<keyword evidence="7" id="KW-1185">Reference proteome</keyword>
<dbReference type="PANTHER" id="PTHR11552">
    <property type="entry name" value="GLUCOSE-METHANOL-CHOLINE GMC OXIDOREDUCTASE"/>
    <property type="match status" value="1"/>
</dbReference>
<dbReference type="OrthoDB" id="269227at2759"/>
<evidence type="ECO:0000259" key="5">
    <source>
        <dbReference type="PROSITE" id="PS00624"/>
    </source>
</evidence>
<feature type="domain" description="Glucose-methanol-choline oxidoreductase N-terminal" evidence="5">
    <location>
        <begin position="183"/>
        <end position="197"/>
    </location>
</feature>
<dbReference type="PIRSF" id="PIRSF000137">
    <property type="entry name" value="Alcohol_oxidase"/>
    <property type="match status" value="1"/>
</dbReference>
<comment type="similarity">
    <text evidence="1 3">Belongs to the GMC oxidoreductase family.</text>
</comment>
<dbReference type="GO" id="GO:0050660">
    <property type="term" value="F:flavin adenine dinucleotide binding"/>
    <property type="evidence" value="ECO:0007669"/>
    <property type="project" value="InterPro"/>
</dbReference>
<dbReference type="GO" id="GO:0016614">
    <property type="term" value="F:oxidoreductase activity, acting on CH-OH group of donors"/>
    <property type="evidence" value="ECO:0007669"/>
    <property type="project" value="InterPro"/>
</dbReference>
<keyword evidence="3" id="KW-0285">Flavoprotein</keyword>
<keyword evidence="2 3" id="KW-0274">FAD</keyword>
<gene>
    <name evidence="6" type="ORF">BDFB_009561</name>
</gene>
<protein>
    <submittedName>
        <fullName evidence="6">GMC oxred C domain containing protein</fullName>
    </submittedName>
</protein>
<feature type="domain" description="Glucose-methanol-choline oxidoreductase N-terminal" evidence="4">
    <location>
        <begin position="92"/>
        <end position="115"/>
    </location>
</feature>
<evidence type="ECO:0000256" key="3">
    <source>
        <dbReference type="RuleBase" id="RU003968"/>
    </source>
</evidence>
<dbReference type="InterPro" id="IPR036188">
    <property type="entry name" value="FAD/NAD-bd_sf"/>
</dbReference>
<dbReference type="Proteomes" id="UP000292052">
    <property type="component" value="Unassembled WGS sequence"/>
</dbReference>
<dbReference type="PROSITE" id="PS00624">
    <property type="entry name" value="GMC_OXRED_2"/>
    <property type="match status" value="1"/>
</dbReference>
<dbReference type="InterPro" id="IPR007867">
    <property type="entry name" value="GMC_OxRtase_C"/>
</dbReference>
<dbReference type="STRING" id="1661398.A0A482VQ38"/>
<dbReference type="PANTHER" id="PTHR11552:SF158">
    <property type="entry name" value="GH23626P-RELATED"/>
    <property type="match status" value="1"/>
</dbReference>
<name>A0A482VQ38_ASBVE</name>
<accession>A0A482VQ38</accession>
<feature type="binding site" evidence="2">
    <location>
        <position position="146"/>
    </location>
    <ligand>
        <name>FAD</name>
        <dbReference type="ChEBI" id="CHEBI:57692"/>
    </ligand>
</feature>
<dbReference type="Gene3D" id="3.50.50.60">
    <property type="entry name" value="FAD/NAD(P)-binding domain"/>
    <property type="match status" value="3"/>
</dbReference>
<reference evidence="6 7" key="1">
    <citation type="submission" date="2017-03" db="EMBL/GenBank/DDBJ databases">
        <title>Genome of the blue death feigning beetle - Asbolus verrucosus.</title>
        <authorList>
            <person name="Rider S.D."/>
        </authorList>
    </citation>
    <scope>NUCLEOTIDE SEQUENCE [LARGE SCALE GENOMIC DNA]</scope>
    <source>
        <strain evidence="6">Butters</strain>
        <tissue evidence="6">Head and leg muscle</tissue>
    </source>
</reference>
<dbReference type="InterPro" id="IPR000172">
    <property type="entry name" value="GMC_OxRdtase_N"/>
</dbReference>
<dbReference type="EMBL" id="QDEB01074345">
    <property type="protein sequence ID" value="RZC35071.1"/>
    <property type="molecule type" value="Genomic_DNA"/>
</dbReference>
<comment type="caution">
    <text evidence="6">The sequence shown here is derived from an EMBL/GenBank/DDBJ whole genome shotgun (WGS) entry which is preliminary data.</text>
</comment>
<dbReference type="Pfam" id="PF05199">
    <property type="entry name" value="GMC_oxred_C"/>
    <property type="match status" value="1"/>
</dbReference>
<dbReference type="SUPFAM" id="SSF51905">
    <property type="entry name" value="FAD/NAD(P)-binding domain"/>
    <property type="match status" value="1"/>
</dbReference>
<evidence type="ECO:0000259" key="4">
    <source>
        <dbReference type="PROSITE" id="PS00623"/>
    </source>
</evidence>
<proteinExistence type="inferred from homology"/>
<evidence type="ECO:0000313" key="6">
    <source>
        <dbReference type="EMBL" id="RZC35071.1"/>
    </source>
</evidence>
<dbReference type="SUPFAM" id="SSF54373">
    <property type="entry name" value="FAD-linked reductases, C-terminal domain"/>
    <property type="match status" value="1"/>
</dbReference>
<dbReference type="Gene3D" id="3.30.560.10">
    <property type="entry name" value="Glucose Oxidase, domain 3"/>
    <property type="match status" value="1"/>
</dbReference>